<evidence type="ECO:0000313" key="3">
    <source>
        <dbReference type="Proteomes" id="UP000178450"/>
    </source>
</evidence>
<keyword evidence="1" id="KW-1133">Transmembrane helix</keyword>
<name>A0A1F7KF14_9BACT</name>
<dbReference type="AlphaFoldDB" id="A0A1F7KF14"/>
<dbReference type="PANTHER" id="PTHR34475:SF1">
    <property type="entry name" value="CYTOSKELETON PROTEIN RODZ"/>
    <property type="match status" value="1"/>
</dbReference>
<evidence type="ECO:0008006" key="4">
    <source>
        <dbReference type="Google" id="ProtNLM"/>
    </source>
</evidence>
<dbReference type="InterPro" id="IPR050400">
    <property type="entry name" value="Bact_Cytoskel_RodZ"/>
</dbReference>
<protein>
    <recommendedName>
        <fullName evidence="4">HTH cro/C1-type domain-containing protein</fullName>
    </recommendedName>
</protein>
<comment type="caution">
    <text evidence="2">The sequence shown here is derived from an EMBL/GenBank/DDBJ whole genome shotgun (WGS) entry which is preliminary data.</text>
</comment>
<dbReference type="Pfam" id="PF13413">
    <property type="entry name" value="HTH_25"/>
    <property type="match status" value="1"/>
</dbReference>
<proteinExistence type="predicted"/>
<feature type="transmembrane region" description="Helical" evidence="1">
    <location>
        <begin position="100"/>
        <end position="119"/>
    </location>
</feature>
<evidence type="ECO:0000256" key="1">
    <source>
        <dbReference type="SAM" id="Phobius"/>
    </source>
</evidence>
<dbReference type="EMBL" id="MGBG01000007">
    <property type="protein sequence ID" value="OGK66431.1"/>
    <property type="molecule type" value="Genomic_DNA"/>
</dbReference>
<dbReference type="InterPro" id="IPR010982">
    <property type="entry name" value="Lambda_DNA-bd_dom_sf"/>
</dbReference>
<gene>
    <name evidence="2" type="ORF">A2209_01620</name>
</gene>
<dbReference type="GO" id="GO:0003677">
    <property type="term" value="F:DNA binding"/>
    <property type="evidence" value="ECO:0007669"/>
    <property type="project" value="InterPro"/>
</dbReference>
<keyword evidence="1" id="KW-0812">Transmembrane</keyword>
<dbReference type="Proteomes" id="UP000178450">
    <property type="component" value="Unassembled WGS sequence"/>
</dbReference>
<sequence>MKKLTQIFQDRRQSLQIKLSKISQDTKIPQEQLNNLEQGNLTNFGSYAYLQGVVKKYAEYLGLDPEVMTSYLRREIEQQQVKFIRVTDYQVNSRFPSLNWPIYAIIFLVVLFFALQLFLSWQKPLLELRALPKTITVSQPLVIRGQTESGVLLYLNDEQIYQNEKGYFSESLYFKTPGERQLIIKAIGVNGKEQTEKFSVNIKAD</sequence>
<accession>A0A1F7KF14</accession>
<dbReference type="PANTHER" id="PTHR34475">
    <property type="match status" value="1"/>
</dbReference>
<reference evidence="2 3" key="1">
    <citation type="journal article" date="2016" name="Nat. Commun.">
        <title>Thousands of microbial genomes shed light on interconnected biogeochemical processes in an aquifer system.</title>
        <authorList>
            <person name="Anantharaman K."/>
            <person name="Brown C.T."/>
            <person name="Hug L.A."/>
            <person name="Sharon I."/>
            <person name="Castelle C.J."/>
            <person name="Probst A.J."/>
            <person name="Thomas B.C."/>
            <person name="Singh A."/>
            <person name="Wilkins M.J."/>
            <person name="Karaoz U."/>
            <person name="Brodie E.L."/>
            <person name="Williams K.H."/>
            <person name="Hubbard S.S."/>
            <person name="Banfield J.F."/>
        </authorList>
    </citation>
    <scope>NUCLEOTIDE SEQUENCE [LARGE SCALE GENOMIC DNA]</scope>
</reference>
<evidence type="ECO:0000313" key="2">
    <source>
        <dbReference type="EMBL" id="OGK66431.1"/>
    </source>
</evidence>
<keyword evidence="1" id="KW-0472">Membrane</keyword>
<dbReference type="Gene3D" id="1.10.260.40">
    <property type="entry name" value="lambda repressor-like DNA-binding domains"/>
    <property type="match status" value="1"/>
</dbReference>
<organism evidence="2 3">
    <name type="scientific">Candidatus Roizmanbacteria bacterium RIFOXYA1_FULL_41_12</name>
    <dbReference type="NCBI Taxonomy" id="1802082"/>
    <lineage>
        <taxon>Bacteria</taxon>
        <taxon>Candidatus Roizmaniibacteriota</taxon>
    </lineage>
</organism>